<dbReference type="InterPro" id="IPR018891">
    <property type="entry name" value="AIPR_C"/>
</dbReference>
<proteinExistence type="predicted"/>
<dbReference type="Proteomes" id="UP000430079">
    <property type="component" value="Unassembled WGS sequence"/>
</dbReference>
<name>A0A640SUR9_9ACTN</name>
<dbReference type="Pfam" id="PF10592">
    <property type="entry name" value="AIPR"/>
    <property type="match status" value="1"/>
</dbReference>
<protein>
    <recommendedName>
        <fullName evidence="1">Abortive phage infection protein C-terminal domain-containing protein</fullName>
    </recommendedName>
</protein>
<dbReference type="RefSeq" id="WP_190145711.1">
    <property type="nucleotide sequence ID" value="NZ_BLIO01000001.1"/>
</dbReference>
<comment type="caution">
    <text evidence="2">The sequence shown here is derived from an EMBL/GenBank/DDBJ whole genome shotgun (WGS) entry which is preliminary data.</text>
</comment>
<feature type="domain" description="Abortive phage infection protein C-terminal" evidence="1">
    <location>
        <begin position="254"/>
        <end position="410"/>
    </location>
</feature>
<keyword evidence="3" id="KW-1185">Reference proteome</keyword>
<dbReference type="AlphaFoldDB" id="A0A640SUR9"/>
<reference evidence="2 3" key="1">
    <citation type="submission" date="2019-12" db="EMBL/GenBank/DDBJ databases">
        <title>Whole genome shotgun sequence of Streptomyces hygroscopicus subsp. glebosus NBRC 13786.</title>
        <authorList>
            <person name="Ichikawa N."/>
            <person name="Kimura A."/>
            <person name="Kitahashi Y."/>
            <person name="Komaki H."/>
            <person name="Tamura T."/>
        </authorList>
    </citation>
    <scope>NUCLEOTIDE SEQUENCE [LARGE SCALE GENOMIC DNA]</scope>
    <source>
        <strain evidence="2 3">NBRC 13786</strain>
    </source>
</reference>
<gene>
    <name evidence="2" type="ORF">Sgleb_18830</name>
</gene>
<sequence>MTTAHAGKGKQEVILQVRQVKQALKTVYLESGLIDGSDLAGKTDDDLEKRMLSRALTAQAVRIVTGFSPQEAALTVIDGIADKGIDAIAVVDGQDPHVYLVQAKWSKDGKAKGERETVWELLAGLRLIDDEDFAAFNPRGRQLAEYAKAVMAKGPTKITQVVVLMRADEVSEGFRHALIDGEKEFNRHGKVLGHRIILGPEVWESVRKDLAPNPVDLTADLFPWFTISLPYESYQGVIEAEQVARWMEHGANLFNLNIRNPLGRTPINNELISTLTEEPASFWYYNNGVTVLCESVERVHQAIRNPQARPITLTLHNASVVNGAQTVRSVAEAVAADDAAADAQVGVRIIVTGKAEGFAKRTTQATNRQNRVEARDFIALDPVQAAILEDMRAELGLEYSVRRSELDPTEDTGCSVVEAACAMACAHPDSQFAARMATTLDVLWERGSQGIYDVLFRPQPSAYLLWNSVQILREVRRTLHAVRSGYEGRGAALTEHGLYLLTHLVFRRLDTESIDEPDPKQEWATAAVQQVPALVKELLPAVAGAIDELYGERSQIRAVCADIARCREVAGRVLRAAAGSESLAARDKYRRVPAQRKPRRPNAVHVLVDRGVLEEGAPLVLSTAYPLEAEALKDWLAHDEKRGRASWTRHRTKPVLWAADGKQYSPSGLITQMWELAEWEQRPVANQGTARWVTETGETLADLAWRVLGELEEPDEDEPAHAPRD</sequence>
<evidence type="ECO:0000259" key="1">
    <source>
        <dbReference type="Pfam" id="PF10592"/>
    </source>
</evidence>
<evidence type="ECO:0000313" key="3">
    <source>
        <dbReference type="Proteomes" id="UP000430079"/>
    </source>
</evidence>
<organism evidence="2 3">
    <name type="scientific">Streptomyces glebosus</name>
    <dbReference type="NCBI Taxonomy" id="249580"/>
    <lineage>
        <taxon>Bacteria</taxon>
        <taxon>Bacillati</taxon>
        <taxon>Actinomycetota</taxon>
        <taxon>Actinomycetes</taxon>
        <taxon>Kitasatosporales</taxon>
        <taxon>Streptomycetaceae</taxon>
        <taxon>Streptomyces</taxon>
    </lineage>
</organism>
<evidence type="ECO:0000313" key="2">
    <source>
        <dbReference type="EMBL" id="GFE13836.1"/>
    </source>
</evidence>
<dbReference type="EMBL" id="BLIO01000001">
    <property type="protein sequence ID" value="GFE13836.1"/>
    <property type="molecule type" value="Genomic_DNA"/>
</dbReference>
<accession>A0A640SUR9</accession>